<feature type="transmembrane region" description="Helical" evidence="6">
    <location>
        <begin position="12"/>
        <end position="33"/>
    </location>
</feature>
<keyword evidence="8" id="KW-1185">Reference proteome</keyword>
<dbReference type="Pfam" id="PF03899">
    <property type="entry name" value="ATP-synt_I"/>
    <property type="match status" value="1"/>
</dbReference>
<reference evidence="7" key="1">
    <citation type="journal article" date="2014" name="Int. J. Syst. Evol. Microbiol.">
        <title>Complete genome sequence of Corynebacterium casei LMG S-19264T (=DSM 44701T), isolated from a smear-ripened cheese.</title>
        <authorList>
            <consortium name="US DOE Joint Genome Institute (JGI-PGF)"/>
            <person name="Walter F."/>
            <person name="Albersmeier A."/>
            <person name="Kalinowski J."/>
            <person name="Ruckert C."/>
        </authorList>
    </citation>
    <scope>NUCLEOTIDE SEQUENCE</scope>
    <source>
        <strain evidence="7">KCTC 32020</strain>
    </source>
</reference>
<dbReference type="GO" id="GO:0005886">
    <property type="term" value="C:plasma membrane"/>
    <property type="evidence" value="ECO:0007669"/>
    <property type="project" value="UniProtKB-SubCell"/>
</dbReference>
<organism evidence="7 8">
    <name type="scientific">Vulcaniibacterium thermophilum</name>
    <dbReference type="NCBI Taxonomy" id="1169913"/>
    <lineage>
        <taxon>Bacteria</taxon>
        <taxon>Pseudomonadati</taxon>
        <taxon>Pseudomonadota</taxon>
        <taxon>Gammaproteobacteria</taxon>
        <taxon>Lysobacterales</taxon>
        <taxon>Lysobacteraceae</taxon>
        <taxon>Vulcaniibacterium</taxon>
    </lineage>
</organism>
<protein>
    <recommendedName>
        <fullName evidence="9">ATP synthase protein I</fullName>
    </recommendedName>
</protein>
<proteinExistence type="predicted"/>
<keyword evidence="5 6" id="KW-0472">Membrane</keyword>
<evidence type="ECO:0000256" key="4">
    <source>
        <dbReference type="ARBA" id="ARBA00022989"/>
    </source>
</evidence>
<evidence type="ECO:0000313" key="7">
    <source>
        <dbReference type="EMBL" id="GHE31269.1"/>
    </source>
</evidence>
<evidence type="ECO:0000256" key="3">
    <source>
        <dbReference type="ARBA" id="ARBA00022692"/>
    </source>
</evidence>
<sequence length="123" mass="12471">MHDPLSTGRRVAIRAVAWQAGAVAATALVFVAAGPRQALAAVVGGIAVMLGSWLSARLMLGGGIGPAGAALVRWFVGLIAKWALVFAALGVGFGVWRLPPVPLLVGIVVALGAQVLASLQRSR</sequence>
<keyword evidence="3 6" id="KW-0812">Transmembrane</keyword>
<evidence type="ECO:0000256" key="5">
    <source>
        <dbReference type="ARBA" id="ARBA00023136"/>
    </source>
</evidence>
<comment type="caution">
    <text evidence="7">The sequence shown here is derived from an EMBL/GenBank/DDBJ whole genome shotgun (WGS) entry which is preliminary data.</text>
</comment>
<dbReference type="Proteomes" id="UP000636453">
    <property type="component" value="Unassembled WGS sequence"/>
</dbReference>
<comment type="subcellular location">
    <subcellularLocation>
        <location evidence="1">Cell membrane</location>
        <topology evidence="1">Multi-pass membrane protein</topology>
    </subcellularLocation>
</comment>
<dbReference type="AlphaFoldDB" id="A0A919DA40"/>
<accession>A0A919DA40</accession>
<feature type="transmembrane region" description="Helical" evidence="6">
    <location>
        <begin position="101"/>
        <end position="119"/>
    </location>
</feature>
<evidence type="ECO:0000256" key="2">
    <source>
        <dbReference type="ARBA" id="ARBA00022475"/>
    </source>
</evidence>
<evidence type="ECO:0000313" key="8">
    <source>
        <dbReference type="Proteomes" id="UP000636453"/>
    </source>
</evidence>
<gene>
    <name evidence="7" type="ORF">GCM10007167_11530</name>
</gene>
<dbReference type="InterPro" id="IPR006311">
    <property type="entry name" value="TAT_signal"/>
</dbReference>
<evidence type="ECO:0008006" key="9">
    <source>
        <dbReference type="Google" id="ProtNLM"/>
    </source>
</evidence>
<dbReference type="RefSeq" id="WP_146473100.1">
    <property type="nucleotide sequence ID" value="NZ_BNCF01000005.1"/>
</dbReference>
<keyword evidence="2" id="KW-1003">Cell membrane</keyword>
<dbReference type="InterPro" id="IPR005598">
    <property type="entry name" value="ATP_synth_I"/>
</dbReference>
<reference evidence="7" key="2">
    <citation type="submission" date="2020-09" db="EMBL/GenBank/DDBJ databases">
        <authorList>
            <person name="Sun Q."/>
            <person name="Kim S."/>
        </authorList>
    </citation>
    <scope>NUCLEOTIDE SEQUENCE</scope>
    <source>
        <strain evidence="7">KCTC 32020</strain>
    </source>
</reference>
<dbReference type="PROSITE" id="PS51318">
    <property type="entry name" value="TAT"/>
    <property type="match status" value="1"/>
</dbReference>
<evidence type="ECO:0000256" key="6">
    <source>
        <dbReference type="SAM" id="Phobius"/>
    </source>
</evidence>
<keyword evidence="4 6" id="KW-1133">Transmembrane helix</keyword>
<name>A0A919DA40_9GAMM</name>
<feature type="transmembrane region" description="Helical" evidence="6">
    <location>
        <begin position="72"/>
        <end position="95"/>
    </location>
</feature>
<dbReference type="EMBL" id="BNCF01000005">
    <property type="protein sequence ID" value="GHE31269.1"/>
    <property type="molecule type" value="Genomic_DNA"/>
</dbReference>
<evidence type="ECO:0000256" key="1">
    <source>
        <dbReference type="ARBA" id="ARBA00004651"/>
    </source>
</evidence>
<feature type="transmembrane region" description="Helical" evidence="6">
    <location>
        <begin position="39"/>
        <end position="60"/>
    </location>
</feature>